<evidence type="ECO:0000256" key="6">
    <source>
        <dbReference type="SAM" id="MobiDB-lite"/>
    </source>
</evidence>
<sequence>MMRKQAHTAKAAEAVAGTPWSITDMVLDIIDRELAVPAPERGAALIAVRDSRLIVDVVSDPRPGESVSYWHSDQLRRRLSDYLTDNPTRRYVGTVHSHPGGYAEPSGPDHQAFANMLATNRAIRDAIFPIVVQAPRDGLGSVLRLGDKHLADLPHGTFAGYSAHPTDAGLVVRPAPIHVVPAGAHAAVVADALTRHLGQPVTVRWGEPLTVSGTAWLTAQFMIDTRTIAGVALGPSYPMTPPMVWAAESASPVFSSWPISATGDHLAGAVSAVLQHQTPPVAAVRAGIRERLSVHLPNQIDAHVLLIGAGSVGSNAAEMLIRSGVKRLTVVDFDTVEPANLSRTVYGSGDLGQLKTAALADRLTAIAADVEITQLTCPLQELTGEVLDTVDLAFLASDDMAGEGWLNHELYVRAIPSVSVKVFAGAEGAELAYVLPARNTACLRCMMGAVGSGDRGDADYGTGRINGSPALGPDIAAAAARGVKVALALTQTDGPLADWLDELVSRRLTYFLSSNVAGWTYTEFARAGSLPFDGLWLTAPGRPECEICGMERVSDTQPAHVAAFTTSPPQGIGDVDTDDHRHGEDN</sequence>
<dbReference type="Proteomes" id="UP000009159">
    <property type="component" value="Chromosome"/>
</dbReference>
<dbReference type="PANTHER" id="PTHR43267:SF1">
    <property type="entry name" value="TRNA THREONYLCARBAMOYLADENOSINE DEHYDRATASE"/>
    <property type="match status" value="1"/>
</dbReference>
<dbReference type="SUPFAM" id="SSF102712">
    <property type="entry name" value="JAB1/MPN domain"/>
    <property type="match status" value="1"/>
</dbReference>
<dbReference type="GO" id="GO:0061504">
    <property type="term" value="P:cyclic threonylcarbamoyladenosine biosynthetic process"/>
    <property type="evidence" value="ECO:0007669"/>
    <property type="project" value="TreeGrafter"/>
</dbReference>
<dbReference type="InterPro" id="IPR035985">
    <property type="entry name" value="Ubiquitin-activating_enz"/>
</dbReference>
<dbReference type="SUPFAM" id="SSF69572">
    <property type="entry name" value="Activating enzymes of the ubiquitin-like proteins"/>
    <property type="match status" value="1"/>
</dbReference>
<evidence type="ECO:0000256" key="2">
    <source>
        <dbReference type="ARBA" id="ARBA00022723"/>
    </source>
</evidence>
<dbReference type="STRING" id="350058.Mvan_5993"/>
<accession>A1THU9</accession>
<dbReference type="eggNOG" id="COG0476">
    <property type="taxonomic scope" value="Bacteria"/>
</dbReference>
<reference evidence="9" key="1">
    <citation type="submission" date="2006-12" db="EMBL/GenBank/DDBJ databases">
        <title>Complete sequence of Mycobacterium vanbaalenii PYR-1.</title>
        <authorList>
            <consortium name="US DOE Joint Genome Institute"/>
            <person name="Copeland A."/>
            <person name="Lucas S."/>
            <person name="Lapidus A."/>
            <person name="Barry K."/>
            <person name="Detter J.C."/>
            <person name="Glavina del Rio T."/>
            <person name="Hammon N."/>
            <person name="Israni S."/>
            <person name="Dalin E."/>
            <person name="Tice H."/>
            <person name="Pitluck S."/>
            <person name="Singan V."/>
            <person name="Schmutz J."/>
            <person name="Larimer F."/>
            <person name="Land M."/>
            <person name="Hauser L."/>
            <person name="Kyrpides N."/>
            <person name="Anderson I.J."/>
            <person name="Miller C."/>
            <person name="Richardson P."/>
        </authorList>
    </citation>
    <scope>NUCLEOTIDE SEQUENCE [LARGE SCALE GENOMIC DNA]</scope>
    <source>
        <strain evidence="9">PYR-1</strain>
    </source>
</reference>
<gene>
    <name evidence="9" type="ordered locus">Mvan_5993</name>
</gene>
<dbReference type="KEGG" id="mva:Mvan_5993"/>
<feature type="domain" description="JAB" evidence="8">
    <location>
        <begin position="25"/>
        <end position="117"/>
    </location>
</feature>
<feature type="domain" description="THIF-type NAD/FAD binding fold" evidence="7">
    <location>
        <begin position="302"/>
        <end position="448"/>
    </location>
</feature>
<evidence type="ECO:0000259" key="7">
    <source>
        <dbReference type="Pfam" id="PF00899"/>
    </source>
</evidence>
<dbReference type="GO" id="GO:0008237">
    <property type="term" value="F:metallopeptidase activity"/>
    <property type="evidence" value="ECO:0007669"/>
    <property type="project" value="UniProtKB-KW"/>
</dbReference>
<evidence type="ECO:0000259" key="8">
    <source>
        <dbReference type="Pfam" id="PF14464"/>
    </source>
</evidence>
<keyword evidence="1" id="KW-0645">Protease</keyword>
<evidence type="ECO:0000256" key="1">
    <source>
        <dbReference type="ARBA" id="ARBA00022670"/>
    </source>
</evidence>
<keyword evidence="4" id="KW-0862">Zinc</keyword>
<keyword evidence="10" id="KW-1185">Reference proteome</keyword>
<name>A1THU9_MYCVP</name>
<dbReference type="EMBL" id="CP000511">
    <property type="protein sequence ID" value="ABM16749.1"/>
    <property type="molecule type" value="Genomic_DNA"/>
</dbReference>
<feature type="region of interest" description="Disordered" evidence="6">
    <location>
        <begin position="563"/>
        <end position="586"/>
    </location>
</feature>
<proteinExistence type="predicted"/>
<organism evidence="9 10">
    <name type="scientific">Mycolicibacterium vanbaalenii (strain DSM 7251 / JCM 13017 / BCRC 16820 / KCTC 9966 / NRRL B-24157 / PYR-1)</name>
    <name type="common">Mycobacterium vanbaalenii</name>
    <dbReference type="NCBI Taxonomy" id="350058"/>
    <lineage>
        <taxon>Bacteria</taxon>
        <taxon>Bacillati</taxon>
        <taxon>Actinomycetota</taxon>
        <taxon>Actinomycetes</taxon>
        <taxon>Mycobacteriales</taxon>
        <taxon>Mycobacteriaceae</taxon>
        <taxon>Mycolicibacterium</taxon>
    </lineage>
</organism>
<keyword evidence="2" id="KW-0479">Metal-binding</keyword>
<evidence type="ECO:0000256" key="4">
    <source>
        <dbReference type="ARBA" id="ARBA00022833"/>
    </source>
</evidence>
<protein>
    <submittedName>
        <fullName evidence="9">UBA/THIF-type NAD/FAD binding protein</fullName>
    </submittedName>
</protein>
<evidence type="ECO:0000313" key="10">
    <source>
        <dbReference type="Proteomes" id="UP000009159"/>
    </source>
</evidence>
<dbReference type="PANTHER" id="PTHR43267">
    <property type="entry name" value="TRNA THREONYLCARBAMOYLADENOSINE DEHYDRATASE"/>
    <property type="match status" value="1"/>
</dbReference>
<dbReference type="InterPro" id="IPR028090">
    <property type="entry name" value="JAB_dom_prok"/>
</dbReference>
<dbReference type="GO" id="GO:0006508">
    <property type="term" value="P:proteolysis"/>
    <property type="evidence" value="ECO:0007669"/>
    <property type="project" value="UniProtKB-KW"/>
</dbReference>
<dbReference type="InterPro" id="IPR045886">
    <property type="entry name" value="ThiF/MoeB/HesA"/>
</dbReference>
<dbReference type="GO" id="GO:0061503">
    <property type="term" value="F:tRNA threonylcarbamoyladenosine dehydratase"/>
    <property type="evidence" value="ECO:0007669"/>
    <property type="project" value="TreeGrafter"/>
</dbReference>
<evidence type="ECO:0000256" key="3">
    <source>
        <dbReference type="ARBA" id="ARBA00022801"/>
    </source>
</evidence>
<dbReference type="Pfam" id="PF00899">
    <property type="entry name" value="ThiF"/>
    <property type="match status" value="1"/>
</dbReference>
<dbReference type="AlphaFoldDB" id="A1THU9"/>
<keyword evidence="5" id="KW-0482">Metalloprotease</keyword>
<dbReference type="RefSeq" id="WP_011783093.1">
    <property type="nucleotide sequence ID" value="NZ_JACKSD010000057.1"/>
</dbReference>
<dbReference type="GO" id="GO:0008641">
    <property type="term" value="F:ubiquitin-like modifier activating enzyme activity"/>
    <property type="evidence" value="ECO:0007669"/>
    <property type="project" value="InterPro"/>
</dbReference>
<dbReference type="Pfam" id="PF14464">
    <property type="entry name" value="Prok-JAB"/>
    <property type="match status" value="1"/>
</dbReference>
<keyword evidence="3" id="KW-0378">Hydrolase</keyword>
<dbReference type="Gene3D" id="3.40.50.720">
    <property type="entry name" value="NAD(P)-binding Rossmann-like Domain"/>
    <property type="match status" value="1"/>
</dbReference>
<dbReference type="GO" id="GO:0046872">
    <property type="term" value="F:metal ion binding"/>
    <property type="evidence" value="ECO:0007669"/>
    <property type="project" value="UniProtKB-KW"/>
</dbReference>
<dbReference type="eggNOG" id="COG1310">
    <property type="taxonomic scope" value="Bacteria"/>
</dbReference>
<evidence type="ECO:0000256" key="5">
    <source>
        <dbReference type="ARBA" id="ARBA00023049"/>
    </source>
</evidence>
<evidence type="ECO:0000313" key="9">
    <source>
        <dbReference type="EMBL" id="ABM16749.1"/>
    </source>
</evidence>
<dbReference type="InterPro" id="IPR000594">
    <property type="entry name" value="ThiF_NAD_FAD-bd"/>
</dbReference>
<dbReference type="HOGENOM" id="CLU_390671_0_0_11"/>